<dbReference type="InterPro" id="IPR024108">
    <property type="entry name" value="Tyr-tRNA-ligase_bac_2"/>
</dbReference>
<dbReference type="PANTHER" id="PTHR11766">
    <property type="entry name" value="TYROSYL-TRNA SYNTHETASE"/>
    <property type="match status" value="1"/>
</dbReference>
<dbReference type="GO" id="GO:0005829">
    <property type="term" value="C:cytosol"/>
    <property type="evidence" value="ECO:0007669"/>
    <property type="project" value="TreeGrafter"/>
</dbReference>
<evidence type="ECO:0000313" key="13">
    <source>
        <dbReference type="Proteomes" id="UP000269001"/>
    </source>
</evidence>
<keyword evidence="6 11" id="KW-0694">RNA-binding</keyword>
<reference evidence="12 13" key="1">
    <citation type="submission" date="2018-09" db="EMBL/GenBank/DDBJ databases">
        <title>The draft genome of Acinetobacter spp. strains.</title>
        <authorList>
            <person name="Qin J."/>
            <person name="Feng Y."/>
            <person name="Zong Z."/>
        </authorList>
    </citation>
    <scope>NUCLEOTIDE SEQUENCE [LARGE SCALE GENOMIC DNA]</scope>
    <source>
        <strain evidence="12 13">WCHAc060096</strain>
    </source>
</reference>
<dbReference type="InterPro" id="IPR014729">
    <property type="entry name" value="Rossmann-like_a/b/a_fold"/>
</dbReference>
<dbReference type="GO" id="GO:0006437">
    <property type="term" value="P:tyrosyl-tRNA aminoacylation"/>
    <property type="evidence" value="ECO:0007669"/>
    <property type="project" value="UniProtKB-UniRule"/>
</dbReference>
<accession>A0A3A8E8C2</accession>
<comment type="caution">
    <text evidence="12">The sequence shown here is derived from an EMBL/GenBank/DDBJ whole genome shotgun (WGS) entry which is preliminary data.</text>
</comment>
<dbReference type="EC" id="6.1.1.1" evidence="10"/>
<feature type="binding site" evidence="10">
    <location>
        <position position="232"/>
    </location>
    <ligand>
        <name>ATP</name>
        <dbReference type="ChEBI" id="CHEBI:30616"/>
    </ligand>
</feature>
<dbReference type="InterPro" id="IPR002305">
    <property type="entry name" value="aa-tRNA-synth_Ic"/>
</dbReference>
<evidence type="ECO:0000256" key="8">
    <source>
        <dbReference type="ARBA" id="ARBA00023146"/>
    </source>
</evidence>
<dbReference type="FunFam" id="3.40.50.620:FF:000061">
    <property type="entry name" value="Tyrosine--tRNA ligase"/>
    <property type="match status" value="1"/>
</dbReference>
<keyword evidence="13" id="KW-1185">Reference proteome</keyword>
<keyword evidence="8 10" id="KW-0030">Aminoacyl-tRNA synthetase</keyword>
<comment type="similarity">
    <text evidence="10">Belongs to the class-I aminoacyl-tRNA synthetase family. TyrS type 2 subfamily.</text>
</comment>
<dbReference type="AlphaFoldDB" id="A0A3A8E8C2"/>
<dbReference type="PROSITE" id="PS50889">
    <property type="entry name" value="S4"/>
    <property type="match status" value="1"/>
</dbReference>
<dbReference type="InterPro" id="IPR002307">
    <property type="entry name" value="Tyr-tRNA-ligase"/>
</dbReference>
<evidence type="ECO:0000256" key="6">
    <source>
        <dbReference type="ARBA" id="ARBA00022884"/>
    </source>
</evidence>
<comment type="subunit">
    <text evidence="1 10">Homodimer.</text>
</comment>
<proteinExistence type="inferred from homology"/>
<dbReference type="InterPro" id="IPR036986">
    <property type="entry name" value="S4_RNA-bd_sf"/>
</dbReference>
<comment type="caution">
    <text evidence="10">Lacks conserved residue(s) required for the propagation of feature annotation.</text>
</comment>
<dbReference type="HAMAP" id="MF_02007">
    <property type="entry name" value="Tyr_tRNA_synth_type2"/>
    <property type="match status" value="1"/>
</dbReference>
<dbReference type="GO" id="GO:0004831">
    <property type="term" value="F:tyrosine-tRNA ligase activity"/>
    <property type="evidence" value="ECO:0007669"/>
    <property type="project" value="UniProtKB-UniRule"/>
</dbReference>
<organism evidence="12 13">
    <name type="scientific">Acinetobacter guerrae</name>
    <dbReference type="NCBI Taxonomy" id="1843371"/>
    <lineage>
        <taxon>Bacteria</taxon>
        <taxon>Pseudomonadati</taxon>
        <taxon>Pseudomonadota</taxon>
        <taxon>Gammaproteobacteria</taxon>
        <taxon>Moraxellales</taxon>
        <taxon>Moraxellaceae</taxon>
        <taxon>Acinetobacter</taxon>
    </lineage>
</organism>
<comment type="subcellular location">
    <subcellularLocation>
        <location evidence="10">Cytoplasm</location>
    </subcellularLocation>
</comment>
<protein>
    <recommendedName>
        <fullName evidence="10">Tyrosine--tRNA ligase</fullName>
        <ecNumber evidence="10">6.1.1.1</ecNumber>
    </recommendedName>
    <alternativeName>
        <fullName evidence="10">Tyrosyl-tRNA synthetase</fullName>
        <shortName evidence="10">TyrRS</shortName>
    </alternativeName>
</protein>
<evidence type="ECO:0000256" key="2">
    <source>
        <dbReference type="ARBA" id="ARBA00022490"/>
    </source>
</evidence>
<evidence type="ECO:0000313" key="12">
    <source>
        <dbReference type="EMBL" id="RKG31272.1"/>
    </source>
</evidence>
<feature type="short sequence motif" description="'KMSKS' region" evidence="10">
    <location>
        <begin position="229"/>
        <end position="233"/>
    </location>
</feature>
<dbReference type="Proteomes" id="UP000269001">
    <property type="component" value="Unassembled WGS sequence"/>
</dbReference>
<keyword evidence="7 10" id="KW-0648">Protein biosynthesis</keyword>
<evidence type="ECO:0000256" key="7">
    <source>
        <dbReference type="ARBA" id="ARBA00022917"/>
    </source>
</evidence>
<evidence type="ECO:0000256" key="3">
    <source>
        <dbReference type="ARBA" id="ARBA00022598"/>
    </source>
</evidence>
<keyword evidence="3 10" id="KW-0436">Ligase</keyword>
<gene>
    <name evidence="10" type="primary">tyrS</name>
    <name evidence="12" type="ORF">D7V21_14255</name>
</gene>
<dbReference type="SUPFAM" id="SSF52374">
    <property type="entry name" value="Nucleotidylyl transferase"/>
    <property type="match status" value="1"/>
</dbReference>
<comment type="function">
    <text evidence="10">Catalyzes the attachment of tyrosine to tRNA(Tyr) in a two-step reaction: tyrosine is first activated by ATP to form Tyr-AMP and then transferred to the acceptor end of tRNA(Tyr).</text>
</comment>
<evidence type="ECO:0000256" key="11">
    <source>
        <dbReference type="PROSITE-ProRule" id="PRU00182"/>
    </source>
</evidence>
<keyword evidence="5 10" id="KW-0067">ATP-binding</keyword>
<dbReference type="GO" id="GO:0003723">
    <property type="term" value="F:RNA binding"/>
    <property type="evidence" value="ECO:0007669"/>
    <property type="project" value="UniProtKB-KW"/>
</dbReference>
<evidence type="ECO:0000256" key="10">
    <source>
        <dbReference type="HAMAP-Rule" id="MF_02007"/>
    </source>
</evidence>
<evidence type="ECO:0000256" key="5">
    <source>
        <dbReference type="ARBA" id="ARBA00022840"/>
    </source>
</evidence>
<dbReference type="InterPro" id="IPR024088">
    <property type="entry name" value="Tyr-tRNA-ligase_bac-type"/>
</dbReference>
<evidence type="ECO:0000256" key="4">
    <source>
        <dbReference type="ARBA" id="ARBA00022741"/>
    </source>
</evidence>
<keyword evidence="4 10" id="KW-0547">Nucleotide-binding</keyword>
<dbReference type="EMBL" id="RAXU01000022">
    <property type="protein sequence ID" value="RKG31272.1"/>
    <property type="molecule type" value="Genomic_DNA"/>
</dbReference>
<dbReference type="Gene3D" id="3.40.50.620">
    <property type="entry name" value="HUPs"/>
    <property type="match status" value="1"/>
</dbReference>
<evidence type="ECO:0000256" key="9">
    <source>
        <dbReference type="ARBA" id="ARBA00048248"/>
    </source>
</evidence>
<evidence type="ECO:0000256" key="1">
    <source>
        <dbReference type="ARBA" id="ARBA00011738"/>
    </source>
</evidence>
<comment type="catalytic activity">
    <reaction evidence="9 10">
        <text>tRNA(Tyr) + L-tyrosine + ATP = L-tyrosyl-tRNA(Tyr) + AMP + diphosphate + H(+)</text>
        <dbReference type="Rhea" id="RHEA:10220"/>
        <dbReference type="Rhea" id="RHEA-COMP:9706"/>
        <dbReference type="Rhea" id="RHEA-COMP:9707"/>
        <dbReference type="ChEBI" id="CHEBI:15378"/>
        <dbReference type="ChEBI" id="CHEBI:30616"/>
        <dbReference type="ChEBI" id="CHEBI:33019"/>
        <dbReference type="ChEBI" id="CHEBI:58315"/>
        <dbReference type="ChEBI" id="CHEBI:78442"/>
        <dbReference type="ChEBI" id="CHEBI:78536"/>
        <dbReference type="ChEBI" id="CHEBI:456215"/>
        <dbReference type="EC" id="6.1.1.1"/>
    </reaction>
</comment>
<dbReference type="Pfam" id="PF00579">
    <property type="entry name" value="tRNA-synt_1b"/>
    <property type="match status" value="1"/>
</dbReference>
<sequence>MSNFLPAEEQLALIQRGTHEIISVEDLLKKLKENRPLKIKAGFDPTAPDLHFGHTVLINKLKTFQDLGHEVTFLIGDYTAMIGDPTGKSATRPPLTREQVEANAKTYQEQVFKILDPNKTKVRFNSEWFNQRSAADLIQLASQQTVSRMLERDDFTKRYNNHQPIAIHEFLYPLVQGYDSIALEADVELGGTDQTFNLLMGRTLQSRYGQESQVCITVPILEGLDGVNKMSKSLGNYIGVFDAPGAMYQKVLSMPDTLIERYFELLSFKSMNEIQGLLKEMADGRNPQELKKILAVELVERFHGTEAAANAHKGAGNIITEGEIPEDTPEVTISRGEFGGEIFIASILRLAGLTKNAAQAKDAVARGAVKVDWNVIDANFSVKENKTYIIQAGKKAIARVTFTD</sequence>
<dbReference type="PANTHER" id="PTHR11766:SF1">
    <property type="entry name" value="TYROSINE--TRNA LIGASE"/>
    <property type="match status" value="1"/>
</dbReference>
<dbReference type="SUPFAM" id="SSF55174">
    <property type="entry name" value="Alpha-L RNA-binding motif"/>
    <property type="match status" value="1"/>
</dbReference>
<dbReference type="GO" id="GO:0005524">
    <property type="term" value="F:ATP binding"/>
    <property type="evidence" value="ECO:0007669"/>
    <property type="project" value="UniProtKB-UniRule"/>
</dbReference>
<dbReference type="Gene3D" id="3.10.290.10">
    <property type="entry name" value="RNA-binding S4 domain"/>
    <property type="match status" value="1"/>
</dbReference>
<dbReference type="Gene3D" id="1.10.240.10">
    <property type="entry name" value="Tyrosyl-Transfer RNA Synthetase"/>
    <property type="match status" value="1"/>
</dbReference>
<name>A0A3A8E8C2_9GAMM</name>
<keyword evidence="2 10" id="KW-0963">Cytoplasm</keyword>
<dbReference type="CDD" id="cd00805">
    <property type="entry name" value="TyrRS_core"/>
    <property type="match status" value="1"/>
</dbReference>
<dbReference type="NCBIfam" id="TIGR00234">
    <property type="entry name" value="tyrS"/>
    <property type="match status" value="1"/>
</dbReference>
<dbReference type="PRINTS" id="PR01040">
    <property type="entry name" value="TRNASYNTHTYR"/>
</dbReference>